<evidence type="ECO:0000259" key="4">
    <source>
        <dbReference type="Pfam" id="PF00135"/>
    </source>
</evidence>
<evidence type="ECO:0000256" key="3">
    <source>
        <dbReference type="RuleBase" id="RU361235"/>
    </source>
</evidence>
<feature type="signal peptide" evidence="3">
    <location>
        <begin position="1"/>
        <end position="20"/>
    </location>
</feature>
<dbReference type="Pfam" id="PF00135">
    <property type="entry name" value="COesterase"/>
    <property type="match status" value="1"/>
</dbReference>
<dbReference type="InterPro" id="IPR002018">
    <property type="entry name" value="CarbesteraseB"/>
</dbReference>
<keyword evidence="2 3" id="KW-0378">Hydrolase</keyword>
<evidence type="ECO:0000256" key="2">
    <source>
        <dbReference type="ARBA" id="ARBA00022801"/>
    </source>
</evidence>
<evidence type="ECO:0000256" key="1">
    <source>
        <dbReference type="ARBA" id="ARBA00005964"/>
    </source>
</evidence>
<organism evidence="5 6">
    <name type="scientific">Arcicella rigui</name>
    <dbReference type="NCBI Taxonomy" id="797020"/>
    <lineage>
        <taxon>Bacteria</taxon>
        <taxon>Pseudomonadati</taxon>
        <taxon>Bacteroidota</taxon>
        <taxon>Cytophagia</taxon>
        <taxon>Cytophagales</taxon>
        <taxon>Flectobacillaceae</taxon>
        <taxon>Arcicella</taxon>
    </lineage>
</organism>
<dbReference type="InterPro" id="IPR019826">
    <property type="entry name" value="Carboxylesterase_B_AS"/>
</dbReference>
<gene>
    <name evidence="5" type="ORF">VB248_10080</name>
</gene>
<feature type="chain" id="PRO_5044956725" description="Carboxylic ester hydrolase" evidence="3">
    <location>
        <begin position="21"/>
        <end position="534"/>
    </location>
</feature>
<dbReference type="EMBL" id="JAYFUM010000010">
    <property type="protein sequence ID" value="MEA5139485.1"/>
    <property type="molecule type" value="Genomic_DNA"/>
</dbReference>
<feature type="domain" description="Carboxylesterase type B" evidence="4">
    <location>
        <begin position="30"/>
        <end position="518"/>
    </location>
</feature>
<keyword evidence="3" id="KW-0732">Signal</keyword>
<dbReference type="EC" id="3.1.1.-" evidence="3"/>
<dbReference type="PROSITE" id="PS00122">
    <property type="entry name" value="CARBOXYLESTERASE_B_1"/>
    <property type="match status" value="1"/>
</dbReference>
<evidence type="ECO:0000313" key="6">
    <source>
        <dbReference type="Proteomes" id="UP001302949"/>
    </source>
</evidence>
<keyword evidence="6" id="KW-1185">Reference proteome</keyword>
<reference evidence="5 6" key="1">
    <citation type="submission" date="2023-12" db="EMBL/GenBank/DDBJ databases">
        <title>Novel species of the genus Arcicella isolated from rivers.</title>
        <authorList>
            <person name="Lu H."/>
        </authorList>
    </citation>
    <scope>NUCLEOTIDE SEQUENCE [LARGE SCALE GENOMIC DNA]</scope>
    <source>
        <strain evidence="5 6">KCTC 23307</strain>
    </source>
</reference>
<accession>A0ABU5Q9F6</accession>
<dbReference type="PANTHER" id="PTHR11559">
    <property type="entry name" value="CARBOXYLESTERASE"/>
    <property type="match status" value="1"/>
</dbReference>
<dbReference type="SUPFAM" id="SSF53474">
    <property type="entry name" value="alpha/beta-Hydrolases"/>
    <property type="match status" value="1"/>
</dbReference>
<dbReference type="Proteomes" id="UP001302949">
    <property type="component" value="Unassembled WGS sequence"/>
</dbReference>
<evidence type="ECO:0000313" key="5">
    <source>
        <dbReference type="EMBL" id="MEA5139485.1"/>
    </source>
</evidence>
<comment type="similarity">
    <text evidence="1 3">Belongs to the type-B carboxylesterase/lipase family.</text>
</comment>
<protein>
    <recommendedName>
        <fullName evidence="3">Carboxylic ester hydrolase</fullName>
        <ecNumber evidence="3">3.1.1.-</ecNumber>
    </recommendedName>
</protein>
<name>A0ABU5Q9F6_9BACT</name>
<dbReference type="InterPro" id="IPR029058">
    <property type="entry name" value="AB_hydrolase_fold"/>
</dbReference>
<sequence length="534" mass="58285">MKKQILSLLLACGIAVGAKAQLVTGANVAVTNTESGKVRGYIHNGVFTYKGIPYAEAERFEAPHKPKAWSGVRSSLAYGPVAPLLDPTTSVQDESEFVFHHDWGYTSEDCLRLNVWSPNITDGKKRPVMFWIHGGGFTAGSSQELPSYDGENLAKKGDVIVVSINHRLNILGYLDLSAYGEKYKYSANLSVLDMRVALEWVKANIENFGGDPNNVTIFGQSGGGAKVNTLMSMPSAKGLFHKAINQSGAFRSNMLDKSTTQAITAEVLKALKLQPNQADSLQKVPFTALSAAGKTALKVVADKLKAEGRPVGGFGLSWGPSVDGDLLPYQLFSPEAFELSKNIPLLIGTVKNEFMASLFAGLSNANETQVKDFIKKQYGDKADAYLQAVKKAFPKDTKPSDLIDVDTRFRPGAVFQANTKASLTGGAAPVFMYMFSWQSPVLDGKYKAIHCVEIPFVFDNIARCEEMTGGTKEAYALADKVSQSWINFARFGNPSNPKLPKWQPYTVEKGATMFFDNTCEIKYHHDADLLEVVK</sequence>
<dbReference type="InterPro" id="IPR050309">
    <property type="entry name" value="Type-B_Carboxylest/Lipase"/>
</dbReference>
<comment type="caution">
    <text evidence="5">The sequence shown here is derived from an EMBL/GenBank/DDBJ whole genome shotgun (WGS) entry which is preliminary data.</text>
</comment>
<dbReference type="Gene3D" id="3.40.50.1820">
    <property type="entry name" value="alpha/beta hydrolase"/>
    <property type="match status" value="1"/>
</dbReference>
<proteinExistence type="inferred from homology"/>
<dbReference type="RefSeq" id="WP_323296644.1">
    <property type="nucleotide sequence ID" value="NZ_JAYFUM010000010.1"/>
</dbReference>